<dbReference type="InterPro" id="IPR006683">
    <property type="entry name" value="Thioestr_dom"/>
</dbReference>
<dbReference type="InterPro" id="IPR040170">
    <property type="entry name" value="Cytosol_ACT"/>
</dbReference>
<evidence type="ECO:0000256" key="1">
    <source>
        <dbReference type="ARBA" id="ARBA00010458"/>
    </source>
</evidence>
<comment type="similarity">
    <text evidence="1">Belongs to the acyl coenzyme A hydrolase family.</text>
</comment>
<dbReference type="GO" id="GO:0006637">
    <property type="term" value="P:acyl-CoA metabolic process"/>
    <property type="evidence" value="ECO:0007669"/>
    <property type="project" value="TreeGrafter"/>
</dbReference>
<gene>
    <name evidence="5" type="ORF">EOW66_15070</name>
</gene>
<dbReference type="GO" id="GO:0009062">
    <property type="term" value="P:fatty acid catabolic process"/>
    <property type="evidence" value="ECO:0007669"/>
    <property type="project" value="TreeGrafter"/>
</dbReference>
<keyword evidence="2 3" id="KW-0378">Hydrolase</keyword>
<evidence type="ECO:0000313" key="6">
    <source>
        <dbReference type="Proteomes" id="UP000288071"/>
    </source>
</evidence>
<comment type="caution">
    <text evidence="5">The sequence shown here is derived from an EMBL/GenBank/DDBJ whole genome shotgun (WGS) entry which is preliminary data.</text>
</comment>
<dbReference type="Proteomes" id="UP000288071">
    <property type="component" value="Unassembled WGS sequence"/>
</dbReference>
<dbReference type="GO" id="GO:0005829">
    <property type="term" value="C:cytosol"/>
    <property type="evidence" value="ECO:0007669"/>
    <property type="project" value="TreeGrafter"/>
</dbReference>
<dbReference type="SUPFAM" id="SSF54637">
    <property type="entry name" value="Thioesterase/thiol ester dehydrase-isomerase"/>
    <property type="match status" value="1"/>
</dbReference>
<evidence type="ECO:0000256" key="2">
    <source>
        <dbReference type="ARBA" id="ARBA00022801"/>
    </source>
</evidence>
<dbReference type="Gene3D" id="3.10.129.10">
    <property type="entry name" value="Hotdog Thioesterase"/>
    <property type="match status" value="1"/>
</dbReference>
<dbReference type="PANTHER" id="PTHR11049:SF24">
    <property type="entry name" value="CYTOSOLIC ACYL COENZYME A THIOESTER HYDROLASE"/>
    <property type="match status" value="1"/>
</dbReference>
<name>A0A443LMF2_9RHOB</name>
<dbReference type="EMBL" id="SAVA01000009">
    <property type="protein sequence ID" value="RWR50323.1"/>
    <property type="molecule type" value="Genomic_DNA"/>
</dbReference>
<dbReference type="RefSeq" id="WP_128157126.1">
    <property type="nucleotide sequence ID" value="NZ_JBHSOM010000008.1"/>
</dbReference>
<keyword evidence="6" id="KW-1185">Reference proteome</keyword>
<accession>A0A443LMF2</accession>
<dbReference type="InterPro" id="IPR029069">
    <property type="entry name" value="HotDog_dom_sf"/>
</dbReference>
<evidence type="ECO:0000313" key="5">
    <source>
        <dbReference type="EMBL" id="RWR50323.1"/>
    </source>
</evidence>
<dbReference type="Pfam" id="PF03061">
    <property type="entry name" value="4HBT"/>
    <property type="match status" value="1"/>
</dbReference>
<dbReference type="InterPro" id="IPR033120">
    <property type="entry name" value="HOTDOG_ACOT"/>
</dbReference>
<dbReference type="GO" id="GO:0052816">
    <property type="term" value="F:long-chain fatty acyl-CoA hydrolase activity"/>
    <property type="evidence" value="ECO:0007669"/>
    <property type="project" value="TreeGrafter"/>
</dbReference>
<dbReference type="PROSITE" id="PS51770">
    <property type="entry name" value="HOTDOG_ACOT"/>
    <property type="match status" value="1"/>
</dbReference>
<reference evidence="5" key="2">
    <citation type="submission" date="2019-01" db="EMBL/GenBank/DDBJ databases">
        <authorList>
            <person name="Li Y."/>
        </authorList>
    </citation>
    <scope>NUCLEOTIDE SEQUENCE [LARGE SCALE GENOMIC DNA]</scope>
    <source>
        <strain evidence="5">CGMCC 1.12963</strain>
    </source>
</reference>
<evidence type="ECO:0000259" key="4">
    <source>
        <dbReference type="PROSITE" id="PS51770"/>
    </source>
</evidence>
<evidence type="ECO:0000256" key="3">
    <source>
        <dbReference type="PROSITE-ProRule" id="PRU01106"/>
    </source>
</evidence>
<dbReference type="PANTHER" id="PTHR11049">
    <property type="entry name" value="ACYL COENZYME A THIOESTER HYDROLASE"/>
    <property type="match status" value="1"/>
</dbReference>
<reference evidence="5" key="1">
    <citation type="submission" date="2019-01" db="EMBL/GenBank/DDBJ databases">
        <title>Sinorhodobacter populi sp. nov. isolated from the symptomatic bark tissue of Populus euramericana canker.</title>
        <authorList>
            <person name="Xu G."/>
        </authorList>
    </citation>
    <scope>NUCLEOTIDE SEQUENCE [LARGE SCALE GENOMIC DNA]</scope>
    <source>
        <strain evidence="5">CGMCC 1.12963</strain>
    </source>
</reference>
<feature type="domain" description="HotDog ACOT-type" evidence="4">
    <location>
        <begin position="5"/>
        <end position="117"/>
    </location>
</feature>
<sequence length="134" mass="14260">MTHVPDAPAVMVEIIFPEQANHYGTLFGGNALALMAKAAFVVAIRRARGAVVMARSDRVDFATPIRVGELLELRSEVIRVGRSSMSVSVAGVAEDLGTGARRAVLAGRFEMVAVDGAGRPRAIAEDSQRKETRA</sequence>
<organism evidence="5 6">
    <name type="scientific">Paenirhodobacter huangdaonensis</name>
    <dbReference type="NCBI Taxonomy" id="2501515"/>
    <lineage>
        <taxon>Bacteria</taxon>
        <taxon>Pseudomonadati</taxon>
        <taxon>Pseudomonadota</taxon>
        <taxon>Alphaproteobacteria</taxon>
        <taxon>Rhodobacterales</taxon>
        <taxon>Rhodobacter group</taxon>
        <taxon>Paenirhodobacter</taxon>
    </lineage>
</organism>
<protein>
    <submittedName>
        <fullName evidence="5">Acyl-CoA thioesterase</fullName>
    </submittedName>
</protein>
<proteinExistence type="inferred from homology"/>
<dbReference type="AlphaFoldDB" id="A0A443LMF2"/>
<dbReference type="CDD" id="cd03442">
    <property type="entry name" value="BFIT_BACH"/>
    <property type="match status" value="1"/>
</dbReference>